<feature type="chain" id="PRO_5001990551" description="DUF5723 domain-containing protein" evidence="1">
    <location>
        <begin position="19"/>
        <end position="445"/>
    </location>
</feature>
<evidence type="ECO:0000313" key="3">
    <source>
        <dbReference type="EMBL" id="KGO83627.1"/>
    </source>
</evidence>
<dbReference type="STRING" id="1406840.Q763_03420"/>
<dbReference type="AlphaFoldDB" id="A0A0A2LTH1"/>
<sequence length="445" mass="48219">MKKKLLFIVTLLCANTYAQEHFSGINTSRRTGILNASVNPAELANLKNEMEVNVFTFSANVSNNKITFGDLVGGNDLGDLIFEGDEPVNLRGDVEILGPSFAMKYNKWAFGIQTAAKIKTNLVDIDTNLGNAIVNASDDLLIGQANIVTDYNQRASATAWGEIGFSAAREVFENETHKVAAGATLKLIFPGTYANMSADRFTGTIENVGPLVGLTDTHANVNLAYSGSLGDSFTDSSNFSEFFAGGLNGFAADLGVNYQWKDENGGYKINAGASVKNIGSMTFKDDNNVNKSYVVDIPDGQYLDLRQFEDVDNIDDVEAILVNSGYATLTESEKDFKIKQPTMLSLYADVKVYDKWYVTGFLQQNLSDASNNNRIGSQNVFTVTPRYSTSFFEAYAPFSHNEISGFTAGVGFRIGGFFIGSGSILSAAIGNTTQADAYMGFRFGL</sequence>
<dbReference type="Proteomes" id="UP000030129">
    <property type="component" value="Unassembled WGS sequence"/>
</dbReference>
<evidence type="ECO:0000259" key="2">
    <source>
        <dbReference type="Pfam" id="PF18990"/>
    </source>
</evidence>
<dbReference type="Pfam" id="PF18990">
    <property type="entry name" value="DUF5723"/>
    <property type="match status" value="1"/>
</dbReference>
<evidence type="ECO:0000313" key="4">
    <source>
        <dbReference type="Proteomes" id="UP000030129"/>
    </source>
</evidence>
<keyword evidence="4" id="KW-1185">Reference proteome</keyword>
<feature type="signal peptide" evidence="1">
    <location>
        <begin position="1"/>
        <end position="18"/>
    </location>
</feature>
<protein>
    <recommendedName>
        <fullName evidence="2">DUF5723 domain-containing protein</fullName>
    </recommendedName>
</protein>
<comment type="caution">
    <text evidence="3">The sequence shown here is derived from an EMBL/GenBank/DDBJ whole genome shotgun (WGS) entry which is preliminary data.</text>
</comment>
<keyword evidence="1" id="KW-0732">Signal</keyword>
<dbReference type="InterPro" id="IPR043781">
    <property type="entry name" value="DUF5723"/>
</dbReference>
<feature type="domain" description="DUF5723" evidence="2">
    <location>
        <begin position="40"/>
        <end position="421"/>
    </location>
</feature>
<dbReference type="RefSeq" id="WP_035131172.1">
    <property type="nucleotide sequence ID" value="NZ_JRLV01000003.1"/>
</dbReference>
<dbReference type="eggNOG" id="COG2885">
    <property type="taxonomic scope" value="Bacteria"/>
</dbReference>
<accession>A0A0A2LTH1</accession>
<reference evidence="3 4" key="1">
    <citation type="submission" date="2013-09" db="EMBL/GenBank/DDBJ databases">
        <authorList>
            <person name="Zeng Z."/>
            <person name="Chen C."/>
        </authorList>
    </citation>
    <scope>NUCLEOTIDE SEQUENCE [LARGE SCALE GENOMIC DNA]</scope>
    <source>
        <strain evidence="3 4">F44-8</strain>
    </source>
</reference>
<dbReference type="EMBL" id="JRLV01000003">
    <property type="protein sequence ID" value="KGO83627.1"/>
    <property type="molecule type" value="Genomic_DNA"/>
</dbReference>
<organism evidence="3 4">
    <name type="scientific">Flavobacterium beibuense F44-8</name>
    <dbReference type="NCBI Taxonomy" id="1406840"/>
    <lineage>
        <taxon>Bacteria</taxon>
        <taxon>Pseudomonadati</taxon>
        <taxon>Bacteroidota</taxon>
        <taxon>Flavobacteriia</taxon>
        <taxon>Flavobacteriales</taxon>
        <taxon>Flavobacteriaceae</taxon>
        <taxon>Flavobacterium</taxon>
    </lineage>
</organism>
<name>A0A0A2LTH1_9FLAO</name>
<proteinExistence type="predicted"/>
<gene>
    <name evidence="3" type="ORF">Q763_03420</name>
</gene>
<evidence type="ECO:0000256" key="1">
    <source>
        <dbReference type="SAM" id="SignalP"/>
    </source>
</evidence>